<dbReference type="AlphaFoldDB" id="A0A2T5HSA4"/>
<keyword evidence="2" id="KW-1185">Reference proteome</keyword>
<evidence type="ECO:0000313" key="2">
    <source>
        <dbReference type="Proteomes" id="UP000244077"/>
    </source>
</evidence>
<organism evidence="1 2">
    <name type="scientific">Celeribacter persicus</name>
    <dbReference type="NCBI Taxonomy" id="1651082"/>
    <lineage>
        <taxon>Bacteria</taxon>
        <taxon>Pseudomonadati</taxon>
        <taxon>Pseudomonadota</taxon>
        <taxon>Alphaproteobacteria</taxon>
        <taxon>Rhodobacterales</taxon>
        <taxon>Roseobacteraceae</taxon>
        <taxon>Celeribacter</taxon>
    </lineage>
</organism>
<dbReference type="EMBL" id="QAOH01000004">
    <property type="protein sequence ID" value="PTQ74455.1"/>
    <property type="molecule type" value="Genomic_DNA"/>
</dbReference>
<name>A0A2T5HSA4_9RHOB</name>
<comment type="caution">
    <text evidence="1">The sequence shown here is derived from an EMBL/GenBank/DDBJ whole genome shotgun (WGS) entry which is preliminary data.</text>
</comment>
<evidence type="ECO:0000313" key="1">
    <source>
        <dbReference type="EMBL" id="PTQ74455.1"/>
    </source>
</evidence>
<protein>
    <submittedName>
        <fullName evidence="1">Uncharacterized protein</fullName>
    </submittedName>
</protein>
<reference evidence="1 2" key="1">
    <citation type="submission" date="2018-04" db="EMBL/GenBank/DDBJ databases">
        <title>Genomic Encyclopedia of Archaeal and Bacterial Type Strains, Phase II (KMG-II): from individual species to whole genera.</title>
        <authorList>
            <person name="Goeker M."/>
        </authorList>
    </citation>
    <scope>NUCLEOTIDE SEQUENCE [LARGE SCALE GENOMIC DNA]</scope>
    <source>
        <strain evidence="1 2">DSM 100434</strain>
    </source>
</reference>
<dbReference type="InterPro" id="IPR010985">
    <property type="entry name" value="Ribbon_hlx_hlx"/>
</dbReference>
<accession>A0A2T5HSA4</accession>
<dbReference type="SUPFAM" id="SSF47598">
    <property type="entry name" value="Ribbon-helix-helix"/>
    <property type="match status" value="1"/>
</dbReference>
<sequence>MTEAEFKAFMDEIWGEEAHERVLEMTGFTVRNIPHEILLRLEMVAENREMTVEEFAREIICNAVPTSKSAKFIEITEKQFRENIDALMAAYDQEPIAIIDDKGQRFVLNPVEVYSLAEVPKFED</sequence>
<dbReference type="Proteomes" id="UP000244077">
    <property type="component" value="Unassembled WGS sequence"/>
</dbReference>
<gene>
    <name evidence="1" type="ORF">C8N42_10499</name>
</gene>
<proteinExistence type="predicted"/>
<dbReference type="GO" id="GO:0006355">
    <property type="term" value="P:regulation of DNA-templated transcription"/>
    <property type="evidence" value="ECO:0007669"/>
    <property type="project" value="InterPro"/>
</dbReference>